<name>A0A496PFX8_9MICC</name>
<dbReference type="EMBL" id="QQXL01000009">
    <property type="protein sequence ID" value="RKW69453.1"/>
    <property type="molecule type" value="Genomic_DNA"/>
</dbReference>
<dbReference type="InterPro" id="IPR052341">
    <property type="entry name" value="LOG_family_nucleotidases"/>
</dbReference>
<dbReference type="PANTHER" id="PTHR43393:SF3">
    <property type="entry name" value="LYSINE DECARBOXYLASE-LIKE PROTEIN"/>
    <property type="match status" value="1"/>
</dbReference>
<dbReference type="Proteomes" id="UP000273119">
    <property type="component" value="Unassembled WGS sequence"/>
</dbReference>
<dbReference type="Gene3D" id="3.40.50.450">
    <property type="match status" value="1"/>
</dbReference>
<reference evidence="1 2" key="1">
    <citation type="submission" date="2018-07" db="EMBL/GenBank/DDBJ databases">
        <title>Arthrobacter sp. nov., isolated from raw cow's milk with high bacterial count.</title>
        <authorList>
            <person name="Hahne J."/>
            <person name="Isele D."/>
            <person name="Lipski A."/>
        </authorList>
    </citation>
    <scope>NUCLEOTIDE SEQUENCE [LARGE SCALE GENOMIC DNA]</scope>
    <source>
        <strain evidence="1 2">JZ R-183</strain>
    </source>
</reference>
<sequence>MITRLGRSAPRILDVDRIEDFERRAAGAKAMRGWHLYGLDLSGQEATLARLDPAGAVLVDCLLSAAAAADLRARGAYVVHDGVGSAPVLADRSRLYTPQELYAGLGEGPYEDVPDARIYAWARQHLGVSGEAVTDVELSQDAARLAALHDHAIATALHAAVSSGPLAHFPLVGVMGGHGSQRGSAGYVEAAHLGAALVRSGARVATGGGPGAMEAANLGGYLAGVPGMDEAQMNAEIAQLAAVPGPVPDPGAWARGAFEVLARHPGGAEGLGIPTWFYGHEPPNVFATHLAKYFSNAQRESVLLVVTGGGTVVMPGAAGTVQEIFQEACEGYYGAPEKVAPMVLWGTEYWTKKLPAWPLLLALSKGSPLEGKVHLVDSVPQALAALGLTDPQGVNA</sequence>
<evidence type="ECO:0000313" key="1">
    <source>
        <dbReference type="EMBL" id="RKW69453.1"/>
    </source>
</evidence>
<dbReference type="SUPFAM" id="SSF102405">
    <property type="entry name" value="MCP/YpsA-like"/>
    <property type="match status" value="1"/>
</dbReference>
<dbReference type="GO" id="GO:0005829">
    <property type="term" value="C:cytosol"/>
    <property type="evidence" value="ECO:0007669"/>
    <property type="project" value="TreeGrafter"/>
</dbReference>
<keyword evidence="2" id="KW-1185">Reference proteome</keyword>
<dbReference type="PANTHER" id="PTHR43393">
    <property type="entry name" value="CYTOKININ RIBOSIDE 5'-MONOPHOSPHATE PHOSPHORIBOHYDROLASE"/>
    <property type="match status" value="1"/>
</dbReference>
<comment type="caution">
    <text evidence="1">The sequence shown here is derived from an EMBL/GenBank/DDBJ whole genome shotgun (WGS) entry which is preliminary data.</text>
</comment>
<gene>
    <name evidence="1" type="ORF">DWQ67_12935</name>
</gene>
<evidence type="ECO:0000313" key="2">
    <source>
        <dbReference type="Proteomes" id="UP000273119"/>
    </source>
</evidence>
<dbReference type="AlphaFoldDB" id="A0A496PFX8"/>
<dbReference type="RefSeq" id="WP_121486024.1">
    <property type="nucleotide sequence ID" value="NZ_QQXL01000009.1"/>
</dbReference>
<proteinExistence type="predicted"/>
<protein>
    <submittedName>
        <fullName evidence="1">Rossmann fold nucleotide-binding protein</fullName>
    </submittedName>
</protein>
<organism evidence="1 2">
    <name type="scientific">Galactobacter caseinivorans</name>
    <dbReference type="NCBI Taxonomy" id="2676123"/>
    <lineage>
        <taxon>Bacteria</taxon>
        <taxon>Bacillati</taxon>
        <taxon>Actinomycetota</taxon>
        <taxon>Actinomycetes</taxon>
        <taxon>Micrococcales</taxon>
        <taxon>Micrococcaceae</taxon>
        <taxon>Galactobacter</taxon>
    </lineage>
</organism>
<accession>A0A496PFX8</accession>